<evidence type="ECO:0000256" key="5">
    <source>
        <dbReference type="SAM" id="Phobius"/>
    </source>
</evidence>
<feature type="transmembrane region" description="Helical" evidence="5">
    <location>
        <begin position="83"/>
        <end position="104"/>
    </location>
</feature>
<accession>A0A5J4NKV1</accession>
<dbReference type="AlphaFoldDB" id="A0A5J4NKV1"/>
<dbReference type="InterPro" id="IPR000276">
    <property type="entry name" value="GPCR_Rhodpsn"/>
</dbReference>
<keyword evidence="4 5" id="KW-0472">Membrane</keyword>
<comment type="caution">
    <text evidence="7">The sequence shown here is derived from an EMBL/GenBank/DDBJ whole genome shotgun (WGS) entry which is preliminary data.</text>
</comment>
<dbReference type="PANTHER" id="PTHR45698">
    <property type="entry name" value="TRACE AMINE-ASSOCIATED RECEPTOR 19N-RELATED"/>
    <property type="match status" value="1"/>
</dbReference>
<protein>
    <recommendedName>
        <fullName evidence="6">G-protein coupled receptors family 1 profile domain-containing protein</fullName>
    </recommendedName>
</protein>
<dbReference type="Proteomes" id="UP000324629">
    <property type="component" value="Unassembled WGS sequence"/>
</dbReference>
<evidence type="ECO:0000256" key="3">
    <source>
        <dbReference type="ARBA" id="ARBA00022989"/>
    </source>
</evidence>
<dbReference type="GO" id="GO:0004930">
    <property type="term" value="F:G protein-coupled receptor activity"/>
    <property type="evidence" value="ECO:0007669"/>
    <property type="project" value="InterPro"/>
</dbReference>
<evidence type="ECO:0000256" key="1">
    <source>
        <dbReference type="ARBA" id="ARBA00004370"/>
    </source>
</evidence>
<dbReference type="PROSITE" id="PS50262">
    <property type="entry name" value="G_PROTEIN_RECEP_F1_2"/>
    <property type="match status" value="1"/>
</dbReference>
<reference evidence="7 8" key="1">
    <citation type="journal article" date="2019" name="Gigascience">
        <title>Whole-genome sequence of the oriental lung fluke Paragonimus westermani.</title>
        <authorList>
            <person name="Oey H."/>
            <person name="Zakrzewski M."/>
            <person name="Narain K."/>
            <person name="Devi K.R."/>
            <person name="Agatsuma T."/>
            <person name="Nawaratna S."/>
            <person name="Gobert G.N."/>
            <person name="Jones M.K."/>
            <person name="Ragan M.A."/>
            <person name="McManus D.P."/>
            <person name="Krause L."/>
        </authorList>
    </citation>
    <scope>NUCLEOTIDE SEQUENCE [LARGE SCALE GENOMIC DNA]</scope>
    <source>
        <strain evidence="7 8">IND2009</strain>
    </source>
</reference>
<dbReference type="SUPFAM" id="SSF81321">
    <property type="entry name" value="Family A G protein-coupled receptor-like"/>
    <property type="match status" value="1"/>
</dbReference>
<sequence>MKNQFIFDGLTSTIALISLVHNENELGSIPVIAQILCYVWTSRSVFWFLVMLSSTNLVCIAVDRLRAIVFSSSYKQYEQASIISYYIFIFLYSFLNAIPSFFTVRYEKEDCWYMYELASQTQDYRRQLCSAYFWLVGSYILPSMAMTICHVKVVLCLRKVTLYANDSKTGTIQHSHSGSSSNTNQMQTSIFIPTVLMCSAFLISHAYRTIYYILYSHQMIPFNWDSMERRLSIFLTIANSAVNPLIMVVSSPPFRRHLWHFLTCKQDSKKPSTQLS</sequence>
<evidence type="ECO:0000259" key="6">
    <source>
        <dbReference type="PROSITE" id="PS50262"/>
    </source>
</evidence>
<comment type="subcellular location">
    <subcellularLocation>
        <location evidence="1">Membrane</location>
    </subcellularLocation>
</comment>
<feature type="transmembrane region" description="Helical" evidence="5">
    <location>
        <begin position="131"/>
        <end position="155"/>
    </location>
</feature>
<dbReference type="PANTHER" id="PTHR45698:SF1">
    <property type="entry name" value="TRACE AMINE-ASSOCIATED RECEPTOR 13C-LIKE"/>
    <property type="match status" value="1"/>
</dbReference>
<gene>
    <name evidence="7" type="ORF">DEA37_0009110</name>
</gene>
<name>A0A5J4NKV1_9TREM</name>
<dbReference type="GO" id="GO:0016020">
    <property type="term" value="C:membrane"/>
    <property type="evidence" value="ECO:0007669"/>
    <property type="project" value="UniProtKB-SubCell"/>
</dbReference>
<feature type="domain" description="G-protein coupled receptors family 1 profile" evidence="6">
    <location>
        <begin position="53"/>
        <end position="247"/>
    </location>
</feature>
<dbReference type="EMBL" id="QNGE01002101">
    <property type="protein sequence ID" value="KAA3676216.1"/>
    <property type="molecule type" value="Genomic_DNA"/>
</dbReference>
<dbReference type="InterPro" id="IPR017452">
    <property type="entry name" value="GPCR_Rhodpsn_7TM"/>
</dbReference>
<dbReference type="CDD" id="cd00637">
    <property type="entry name" value="7tm_classA_rhodopsin-like"/>
    <property type="match status" value="1"/>
</dbReference>
<keyword evidence="3 5" id="KW-1133">Transmembrane helix</keyword>
<dbReference type="Pfam" id="PF00001">
    <property type="entry name" value="7tm_1"/>
    <property type="match status" value="1"/>
</dbReference>
<dbReference type="Gene3D" id="1.20.1070.10">
    <property type="entry name" value="Rhodopsin 7-helix transmembrane proteins"/>
    <property type="match status" value="1"/>
</dbReference>
<feature type="transmembrane region" description="Helical" evidence="5">
    <location>
        <begin position="45"/>
        <end position="62"/>
    </location>
</feature>
<keyword evidence="2 5" id="KW-0812">Transmembrane</keyword>
<proteinExistence type="predicted"/>
<evidence type="ECO:0000256" key="4">
    <source>
        <dbReference type="ARBA" id="ARBA00023136"/>
    </source>
</evidence>
<dbReference type="PRINTS" id="PR00237">
    <property type="entry name" value="GPCRRHODOPSN"/>
</dbReference>
<evidence type="ECO:0000313" key="8">
    <source>
        <dbReference type="Proteomes" id="UP000324629"/>
    </source>
</evidence>
<keyword evidence="8" id="KW-1185">Reference proteome</keyword>
<organism evidence="7 8">
    <name type="scientific">Paragonimus westermani</name>
    <dbReference type="NCBI Taxonomy" id="34504"/>
    <lineage>
        <taxon>Eukaryota</taxon>
        <taxon>Metazoa</taxon>
        <taxon>Spiralia</taxon>
        <taxon>Lophotrochozoa</taxon>
        <taxon>Platyhelminthes</taxon>
        <taxon>Trematoda</taxon>
        <taxon>Digenea</taxon>
        <taxon>Plagiorchiida</taxon>
        <taxon>Troglotremata</taxon>
        <taxon>Troglotrematidae</taxon>
        <taxon>Paragonimus</taxon>
    </lineage>
</organism>
<feature type="transmembrane region" description="Helical" evidence="5">
    <location>
        <begin position="231"/>
        <end position="249"/>
    </location>
</feature>
<feature type="transmembrane region" description="Helical" evidence="5">
    <location>
        <begin position="190"/>
        <end position="211"/>
    </location>
</feature>
<evidence type="ECO:0000313" key="7">
    <source>
        <dbReference type="EMBL" id="KAA3676216.1"/>
    </source>
</evidence>
<evidence type="ECO:0000256" key="2">
    <source>
        <dbReference type="ARBA" id="ARBA00022692"/>
    </source>
</evidence>